<dbReference type="EMBL" id="CP045226">
    <property type="protein sequence ID" value="QFS43657.1"/>
    <property type="molecule type" value="Genomic_DNA"/>
</dbReference>
<protein>
    <submittedName>
        <fullName evidence="1">Uncharacterized protein</fullName>
    </submittedName>
</protein>
<dbReference type="AlphaFoldDB" id="A0A5P8VTF9"/>
<dbReference type="Proteomes" id="UP000326678">
    <property type="component" value="Chromosome Gxm1"/>
</dbReference>
<sequence>MGKTFELLFISSPVLFSIFFYINRSKEPLAVAIWETEIY</sequence>
<proteinExistence type="predicted"/>
<evidence type="ECO:0000313" key="1">
    <source>
        <dbReference type="EMBL" id="QFS43657.1"/>
    </source>
</evidence>
<reference evidence="1 2" key="1">
    <citation type="submission" date="2019-10" db="EMBL/GenBank/DDBJ databases">
        <title>Genomic and transcriptomic insights into the perfect genentic adaptation of a filamentous nitrogen-fixing cyanobacterium to rice fields.</title>
        <authorList>
            <person name="Chen Z."/>
        </authorList>
    </citation>
    <scope>NUCLEOTIDE SEQUENCE [LARGE SCALE GENOMIC DNA]</scope>
    <source>
        <strain evidence="1">CCNUC1</strain>
    </source>
</reference>
<organism evidence="1 2">
    <name type="scientific">Nostoc sphaeroides CCNUC1</name>
    <dbReference type="NCBI Taxonomy" id="2653204"/>
    <lineage>
        <taxon>Bacteria</taxon>
        <taxon>Bacillati</taxon>
        <taxon>Cyanobacteriota</taxon>
        <taxon>Cyanophyceae</taxon>
        <taxon>Nostocales</taxon>
        <taxon>Nostocaceae</taxon>
        <taxon>Nostoc</taxon>
    </lineage>
</organism>
<keyword evidence="2" id="KW-1185">Reference proteome</keyword>
<dbReference type="KEGG" id="nsh:GXM_01130"/>
<name>A0A5P8VTF9_9NOSO</name>
<gene>
    <name evidence="1" type="ORF">GXM_01130</name>
</gene>
<evidence type="ECO:0000313" key="2">
    <source>
        <dbReference type="Proteomes" id="UP000326678"/>
    </source>
</evidence>
<accession>A0A5P8VTF9</accession>